<evidence type="ECO:0000313" key="2">
    <source>
        <dbReference type="EMBL" id="SDJ13889.1"/>
    </source>
</evidence>
<dbReference type="STRING" id="86666.SAMN04490247_0919"/>
<sequence>MNEGTVRLPYRISKEWNKKARGHLFAALVALGTNVYLLMDMESRLRVPWFIIGVTLFLVILETTRAVNYFKRPERDYAIIEDTTLFLDRGLLLPRKKVPLSMVKDTEHQEEEFVIKQNHNQEDIPIEIDALEEKDFAYLRQTLDNYLEESV</sequence>
<feature type="transmembrane region" description="Helical" evidence="1">
    <location>
        <begin position="20"/>
        <end position="39"/>
    </location>
</feature>
<evidence type="ECO:0000256" key="1">
    <source>
        <dbReference type="SAM" id="Phobius"/>
    </source>
</evidence>
<gene>
    <name evidence="2" type="ORF">SAMN04490247_0919</name>
</gene>
<feature type="transmembrane region" description="Helical" evidence="1">
    <location>
        <begin position="45"/>
        <end position="63"/>
    </location>
</feature>
<proteinExistence type="predicted"/>
<keyword evidence="1" id="KW-0472">Membrane</keyword>
<organism evidence="2 3">
    <name type="scientific">Salimicrobium halophilum</name>
    <dbReference type="NCBI Taxonomy" id="86666"/>
    <lineage>
        <taxon>Bacteria</taxon>
        <taxon>Bacillati</taxon>
        <taxon>Bacillota</taxon>
        <taxon>Bacilli</taxon>
        <taxon>Bacillales</taxon>
        <taxon>Bacillaceae</taxon>
        <taxon>Salimicrobium</taxon>
    </lineage>
</organism>
<evidence type="ECO:0000313" key="3">
    <source>
        <dbReference type="Proteomes" id="UP000199225"/>
    </source>
</evidence>
<protein>
    <submittedName>
        <fullName evidence="2">Uncharacterized protein</fullName>
    </submittedName>
</protein>
<dbReference type="OrthoDB" id="2968178at2"/>
<dbReference type="AlphaFoldDB" id="A0A1G8RAD7"/>
<dbReference type="Proteomes" id="UP000199225">
    <property type="component" value="Unassembled WGS sequence"/>
</dbReference>
<keyword evidence="3" id="KW-1185">Reference proteome</keyword>
<keyword evidence="1" id="KW-1133">Transmembrane helix</keyword>
<reference evidence="3" key="1">
    <citation type="submission" date="2016-10" db="EMBL/GenBank/DDBJ databases">
        <authorList>
            <person name="Varghese N."/>
            <person name="Submissions S."/>
        </authorList>
    </citation>
    <scope>NUCLEOTIDE SEQUENCE [LARGE SCALE GENOMIC DNA]</scope>
    <source>
        <strain evidence="3">DSM 4771</strain>
    </source>
</reference>
<keyword evidence="1" id="KW-0812">Transmembrane</keyword>
<dbReference type="RefSeq" id="WP_093192508.1">
    <property type="nucleotide sequence ID" value="NZ_FNEV01000002.1"/>
</dbReference>
<accession>A0A1G8RAD7</accession>
<dbReference type="EMBL" id="FNEV01000002">
    <property type="protein sequence ID" value="SDJ13889.1"/>
    <property type="molecule type" value="Genomic_DNA"/>
</dbReference>
<name>A0A1G8RAD7_9BACI</name>